<feature type="transmembrane region" description="Helical" evidence="9">
    <location>
        <begin position="174"/>
        <end position="193"/>
    </location>
</feature>
<dbReference type="Pfam" id="PF02298">
    <property type="entry name" value="Cu_bind_like"/>
    <property type="match status" value="1"/>
</dbReference>
<dbReference type="AlphaFoldDB" id="A0AAV3RDL1"/>
<dbReference type="FunFam" id="2.60.40.420:FF:000010">
    <property type="entry name" value="Early nodulin-like protein 1"/>
    <property type="match status" value="1"/>
</dbReference>
<keyword evidence="9" id="KW-0812">Transmembrane</keyword>
<evidence type="ECO:0000256" key="1">
    <source>
        <dbReference type="ARBA" id="ARBA00004609"/>
    </source>
</evidence>
<proteinExistence type="inferred from homology"/>
<dbReference type="SUPFAM" id="SSF49503">
    <property type="entry name" value="Cupredoxins"/>
    <property type="match status" value="1"/>
</dbReference>
<organism evidence="12 13">
    <name type="scientific">Lithospermum erythrorhizon</name>
    <name type="common">Purple gromwell</name>
    <name type="synonym">Lithospermum officinale var. erythrorhizon</name>
    <dbReference type="NCBI Taxonomy" id="34254"/>
    <lineage>
        <taxon>Eukaryota</taxon>
        <taxon>Viridiplantae</taxon>
        <taxon>Streptophyta</taxon>
        <taxon>Embryophyta</taxon>
        <taxon>Tracheophyta</taxon>
        <taxon>Spermatophyta</taxon>
        <taxon>Magnoliopsida</taxon>
        <taxon>eudicotyledons</taxon>
        <taxon>Gunneridae</taxon>
        <taxon>Pentapetalae</taxon>
        <taxon>asterids</taxon>
        <taxon>lamiids</taxon>
        <taxon>Boraginales</taxon>
        <taxon>Boraginaceae</taxon>
        <taxon>Boraginoideae</taxon>
        <taxon>Lithospermeae</taxon>
        <taxon>Lithospermum</taxon>
    </lineage>
</organism>
<evidence type="ECO:0000313" key="12">
    <source>
        <dbReference type="EMBL" id="GAA0174472.1"/>
    </source>
</evidence>
<protein>
    <recommendedName>
        <fullName evidence="11">Phytocyanin domain-containing protein</fullName>
    </recommendedName>
</protein>
<dbReference type="InterPro" id="IPR008972">
    <property type="entry name" value="Cupredoxin"/>
</dbReference>
<gene>
    <name evidence="12" type="ORF">LIER_27857</name>
</gene>
<keyword evidence="5" id="KW-1015">Disulfide bond</keyword>
<dbReference type="GO" id="GO:0009055">
    <property type="term" value="F:electron transfer activity"/>
    <property type="evidence" value="ECO:0007669"/>
    <property type="project" value="InterPro"/>
</dbReference>
<keyword evidence="7" id="KW-0449">Lipoprotein</keyword>
<dbReference type="Proteomes" id="UP001454036">
    <property type="component" value="Unassembled WGS sequence"/>
</dbReference>
<evidence type="ECO:0000256" key="2">
    <source>
        <dbReference type="ARBA" id="ARBA00022622"/>
    </source>
</evidence>
<dbReference type="InterPro" id="IPR039391">
    <property type="entry name" value="Phytocyanin-like"/>
</dbReference>
<comment type="subcellular location">
    <subcellularLocation>
        <location evidence="1">Cell membrane</location>
        <topology evidence="1">Lipid-anchor</topology>
        <topology evidence="1">GPI-anchor</topology>
    </subcellularLocation>
</comment>
<feature type="domain" description="Phytocyanin" evidence="11">
    <location>
        <begin position="28"/>
        <end position="132"/>
    </location>
</feature>
<dbReference type="Gene3D" id="2.60.40.420">
    <property type="entry name" value="Cupredoxins - blue copper proteins"/>
    <property type="match status" value="1"/>
</dbReference>
<evidence type="ECO:0000256" key="7">
    <source>
        <dbReference type="ARBA" id="ARBA00023288"/>
    </source>
</evidence>
<evidence type="ECO:0000256" key="6">
    <source>
        <dbReference type="ARBA" id="ARBA00023180"/>
    </source>
</evidence>
<sequence length="194" mass="21454">MACMRIPRCQFWCALQFLLLLQTNVFCFQHKVGDLDAWGIPTDSNKNVYAKWSKNQEFKIGDSLFFLYPPSQDSVIQVTKEAYRSCNMKDPILKLNDGNSLFNITEKGEFFFTSEEEGHCGKGQKLYISLLGNASYAESPDYSPSASAPSYPTVFGSIPAQSSSSTSSSSMIKVPFSVAALAGLFICAMMRGLI</sequence>
<accession>A0AAV3RDL1</accession>
<keyword evidence="3 10" id="KW-0732">Signal</keyword>
<keyword evidence="6" id="KW-0325">Glycoprotein</keyword>
<evidence type="ECO:0000256" key="9">
    <source>
        <dbReference type="SAM" id="Phobius"/>
    </source>
</evidence>
<feature type="chain" id="PRO_5043763797" description="Phytocyanin domain-containing protein" evidence="10">
    <location>
        <begin position="28"/>
        <end position="194"/>
    </location>
</feature>
<dbReference type="PANTHER" id="PTHR33021:SF44">
    <property type="entry name" value="EARLY NODULIN-LIKE PROTEIN 8"/>
    <property type="match status" value="1"/>
</dbReference>
<dbReference type="PROSITE" id="PS51485">
    <property type="entry name" value="PHYTOCYANIN"/>
    <property type="match status" value="1"/>
</dbReference>
<keyword evidence="2" id="KW-0336">GPI-anchor</keyword>
<dbReference type="GO" id="GO:0005886">
    <property type="term" value="C:plasma membrane"/>
    <property type="evidence" value="ECO:0007669"/>
    <property type="project" value="UniProtKB-SubCell"/>
</dbReference>
<evidence type="ECO:0000256" key="4">
    <source>
        <dbReference type="ARBA" id="ARBA00023136"/>
    </source>
</evidence>
<comment type="caution">
    <text evidence="12">The sequence shown here is derived from an EMBL/GenBank/DDBJ whole genome shotgun (WGS) entry which is preliminary data.</text>
</comment>
<evidence type="ECO:0000259" key="11">
    <source>
        <dbReference type="PROSITE" id="PS51485"/>
    </source>
</evidence>
<comment type="similarity">
    <text evidence="8">Belongs to the early nodulin-like (ENODL) family.</text>
</comment>
<dbReference type="InterPro" id="IPR003245">
    <property type="entry name" value="Phytocyanin_dom"/>
</dbReference>
<evidence type="ECO:0000256" key="3">
    <source>
        <dbReference type="ARBA" id="ARBA00022729"/>
    </source>
</evidence>
<feature type="signal peptide" evidence="10">
    <location>
        <begin position="1"/>
        <end position="27"/>
    </location>
</feature>
<evidence type="ECO:0000256" key="5">
    <source>
        <dbReference type="ARBA" id="ARBA00023157"/>
    </source>
</evidence>
<reference evidence="12 13" key="1">
    <citation type="submission" date="2024-01" db="EMBL/GenBank/DDBJ databases">
        <title>The complete chloroplast genome sequence of Lithospermum erythrorhizon: insights into the phylogenetic relationship among Boraginaceae species and the maternal lineages of purple gromwells.</title>
        <authorList>
            <person name="Okada T."/>
            <person name="Watanabe K."/>
        </authorList>
    </citation>
    <scope>NUCLEOTIDE SEQUENCE [LARGE SCALE GENOMIC DNA]</scope>
</reference>
<dbReference type="GO" id="GO:0098552">
    <property type="term" value="C:side of membrane"/>
    <property type="evidence" value="ECO:0007669"/>
    <property type="project" value="UniProtKB-KW"/>
</dbReference>
<evidence type="ECO:0000256" key="8">
    <source>
        <dbReference type="ARBA" id="ARBA00035011"/>
    </source>
</evidence>
<keyword evidence="4 9" id="KW-0472">Membrane</keyword>
<keyword evidence="13" id="KW-1185">Reference proteome</keyword>
<dbReference type="PANTHER" id="PTHR33021">
    <property type="entry name" value="BLUE COPPER PROTEIN"/>
    <property type="match status" value="1"/>
</dbReference>
<name>A0AAV3RDL1_LITER</name>
<dbReference type="EMBL" id="BAABME010009093">
    <property type="protein sequence ID" value="GAA0174472.1"/>
    <property type="molecule type" value="Genomic_DNA"/>
</dbReference>
<evidence type="ECO:0000256" key="10">
    <source>
        <dbReference type="SAM" id="SignalP"/>
    </source>
</evidence>
<evidence type="ECO:0000313" key="13">
    <source>
        <dbReference type="Proteomes" id="UP001454036"/>
    </source>
</evidence>
<keyword evidence="9" id="KW-1133">Transmembrane helix</keyword>